<name>A0A1C6RRK5_9ACTN</name>
<dbReference type="Proteomes" id="UP000198906">
    <property type="component" value="Unassembled WGS sequence"/>
</dbReference>
<feature type="region of interest" description="Disordered" evidence="1">
    <location>
        <begin position="35"/>
        <end position="60"/>
    </location>
</feature>
<sequence length="110" mass="12091">MIDDRLPDVVPARSAYETDLRWSCHWSVSVSPWAADRSVTDPDSPDRDRAEVSSRPPSGRSPVLVWTGPLMVPDRYVGTARPLVRSGRDVGGLGVRVVRSGEVVRYDATS</sequence>
<dbReference type="STRING" id="47866.GA0074694_2823"/>
<dbReference type="AlphaFoldDB" id="A0A1C6RRK5"/>
<gene>
    <name evidence="2" type="ORF">GA0074694_2823</name>
</gene>
<dbReference type="EMBL" id="FMHU01000001">
    <property type="protein sequence ID" value="SCL19817.1"/>
    <property type="molecule type" value="Genomic_DNA"/>
</dbReference>
<evidence type="ECO:0000313" key="2">
    <source>
        <dbReference type="EMBL" id="SCL19817.1"/>
    </source>
</evidence>
<reference evidence="3" key="1">
    <citation type="submission" date="2016-06" db="EMBL/GenBank/DDBJ databases">
        <authorList>
            <person name="Varghese N."/>
        </authorList>
    </citation>
    <scope>NUCLEOTIDE SEQUENCE [LARGE SCALE GENOMIC DNA]</scope>
    <source>
        <strain evidence="3">DSM 46123</strain>
    </source>
</reference>
<protein>
    <submittedName>
        <fullName evidence="2">Uncharacterized protein</fullName>
    </submittedName>
</protein>
<evidence type="ECO:0000313" key="3">
    <source>
        <dbReference type="Proteomes" id="UP000198906"/>
    </source>
</evidence>
<feature type="compositionally biased region" description="Basic and acidic residues" evidence="1">
    <location>
        <begin position="38"/>
        <end position="52"/>
    </location>
</feature>
<keyword evidence="3" id="KW-1185">Reference proteome</keyword>
<organism evidence="2 3">
    <name type="scientific">Micromonospora inyonensis</name>
    <dbReference type="NCBI Taxonomy" id="47866"/>
    <lineage>
        <taxon>Bacteria</taxon>
        <taxon>Bacillati</taxon>
        <taxon>Actinomycetota</taxon>
        <taxon>Actinomycetes</taxon>
        <taxon>Micromonosporales</taxon>
        <taxon>Micromonosporaceae</taxon>
        <taxon>Micromonospora</taxon>
    </lineage>
</organism>
<accession>A0A1C6RRK5</accession>
<proteinExistence type="predicted"/>
<evidence type="ECO:0000256" key="1">
    <source>
        <dbReference type="SAM" id="MobiDB-lite"/>
    </source>
</evidence>